<gene>
    <name evidence="9" type="ORF">FOA43_003386</name>
</gene>
<dbReference type="GO" id="GO:0045944">
    <property type="term" value="P:positive regulation of transcription by RNA polymerase II"/>
    <property type="evidence" value="ECO:0007669"/>
    <property type="project" value="InterPro"/>
</dbReference>
<dbReference type="InterPro" id="IPR033896">
    <property type="entry name" value="MEF2-like_N"/>
</dbReference>
<evidence type="ECO:0000313" key="10">
    <source>
        <dbReference type="Proteomes" id="UP000662931"/>
    </source>
</evidence>
<dbReference type="GO" id="GO:0046983">
    <property type="term" value="F:protein dimerization activity"/>
    <property type="evidence" value="ECO:0007669"/>
    <property type="project" value="InterPro"/>
</dbReference>
<dbReference type="KEGG" id="bnn:FOA43_003386"/>
<keyword evidence="4" id="KW-0804">Transcription</keyword>
<feature type="region of interest" description="Disordered" evidence="7">
    <location>
        <begin position="638"/>
        <end position="686"/>
    </location>
</feature>
<feature type="compositionally biased region" description="Polar residues" evidence="7">
    <location>
        <begin position="541"/>
        <end position="559"/>
    </location>
</feature>
<dbReference type="PRINTS" id="PR00404">
    <property type="entry name" value="MADSDOMAIN"/>
</dbReference>
<evidence type="ECO:0000313" key="9">
    <source>
        <dbReference type="EMBL" id="QPG76000.1"/>
    </source>
</evidence>
<dbReference type="InterPro" id="IPR002100">
    <property type="entry name" value="TF_MADSbox"/>
</dbReference>
<dbReference type="Pfam" id="PF00319">
    <property type="entry name" value="SRF-TF"/>
    <property type="match status" value="1"/>
</dbReference>
<name>A0A875RQ66_EENNA</name>
<dbReference type="Gene3D" id="3.40.1810.10">
    <property type="entry name" value="Transcription factor, MADS-box"/>
    <property type="match status" value="1"/>
</dbReference>
<organism evidence="9 10">
    <name type="scientific">Eeniella nana</name>
    <name type="common">Yeast</name>
    <name type="synonym">Brettanomyces nanus</name>
    <dbReference type="NCBI Taxonomy" id="13502"/>
    <lineage>
        <taxon>Eukaryota</taxon>
        <taxon>Fungi</taxon>
        <taxon>Dikarya</taxon>
        <taxon>Ascomycota</taxon>
        <taxon>Saccharomycotina</taxon>
        <taxon>Pichiomycetes</taxon>
        <taxon>Pichiales</taxon>
        <taxon>Pichiaceae</taxon>
        <taxon>Brettanomyces</taxon>
    </lineage>
</organism>
<dbReference type="SMART" id="SM00432">
    <property type="entry name" value="MADS"/>
    <property type="match status" value="1"/>
</dbReference>
<feature type="compositionally biased region" description="Low complexity" evidence="7">
    <location>
        <begin position="420"/>
        <end position="448"/>
    </location>
</feature>
<accession>A0A875RQ66</accession>
<feature type="compositionally biased region" description="Polar residues" evidence="7">
    <location>
        <begin position="375"/>
        <end position="393"/>
    </location>
</feature>
<evidence type="ECO:0000256" key="6">
    <source>
        <dbReference type="ARBA" id="ARBA00025805"/>
    </source>
</evidence>
<dbReference type="GO" id="GO:0005634">
    <property type="term" value="C:nucleus"/>
    <property type="evidence" value="ECO:0007669"/>
    <property type="project" value="UniProtKB-SubCell"/>
</dbReference>
<feature type="region of interest" description="Disordered" evidence="7">
    <location>
        <begin position="106"/>
        <end position="135"/>
    </location>
</feature>
<feature type="region of interest" description="Disordered" evidence="7">
    <location>
        <begin position="355"/>
        <end position="463"/>
    </location>
</feature>
<dbReference type="InterPro" id="IPR036879">
    <property type="entry name" value="TF_MADSbox_sf"/>
</dbReference>
<dbReference type="PROSITE" id="PS00350">
    <property type="entry name" value="MADS_BOX_1"/>
    <property type="match status" value="1"/>
</dbReference>
<evidence type="ECO:0000256" key="5">
    <source>
        <dbReference type="ARBA" id="ARBA00023242"/>
    </source>
</evidence>
<keyword evidence="10" id="KW-1185">Reference proteome</keyword>
<feature type="compositionally biased region" description="Low complexity" evidence="7">
    <location>
        <begin position="213"/>
        <end position="234"/>
    </location>
</feature>
<keyword evidence="3" id="KW-0238">DNA-binding</keyword>
<dbReference type="CDD" id="cd00265">
    <property type="entry name" value="MADS_MEF2_like"/>
    <property type="match status" value="1"/>
</dbReference>
<comment type="subcellular location">
    <subcellularLocation>
        <location evidence="1">Nucleus</location>
    </subcellularLocation>
</comment>
<feature type="compositionally biased region" description="Polar residues" evidence="7">
    <location>
        <begin position="638"/>
        <end position="657"/>
    </location>
</feature>
<feature type="compositionally biased region" description="Basic and acidic residues" evidence="7">
    <location>
        <begin position="658"/>
        <end position="669"/>
    </location>
</feature>
<keyword evidence="5" id="KW-0539">Nucleus</keyword>
<feature type="compositionally biased region" description="Polar residues" evidence="7">
    <location>
        <begin position="454"/>
        <end position="463"/>
    </location>
</feature>
<evidence type="ECO:0000259" key="8">
    <source>
        <dbReference type="PROSITE" id="PS50066"/>
    </source>
</evidence>
<dbReference type="Proteomes" id="UP000662931">
    <property type="component" value="Chromosome 4"/>
</dbReference>
<feature type="region of interest" description="Disordered" evidence="7">
    <location>
        <begin position="483"/>
        <end position="563"/>
    </location>
</feature>
<feature type="region of interest" description="Disordered" evidence="7">
    <location>
        <begin position="156"/>
        <end position="269"/>
    </location>
</feature>
<feature type="domain" description="MADS-box" evidence="8">
    <location>
        <begin position="1"/>
        <end position="61"/>
    </location>
</feature>
<proteinExistence type="inferred from homology"/>
<dbReference type="AlphaFoldDB" id="A0A875RQ66"/>
<evidence type="ECO:0000256" key="2">
    <source>
        <dbReference type="ARBA" id="ARBA00023015"/>
    </source>
</evidence>
<dbReference type="InterPro" id="IPR050142">
    <property type="entry name" value="MADS-box/MEF2_TF"/>
</dbReference>
<feature type="compositionally biased region" description="Low complexity" evidence="7">
    <location>
        <begin position="490"/>
        <end position="518"/>
    </location>
</feature>
<evidence type="ECO:0000256" key="7">
    <source>
        <dbReference type="SAM" id="MobiDB-lite"/>
    </source>
</evidence>
<protein>
    <recommendedName>
        <fullName evidence="8">MADS-box domain-containing protein</fullName>
    </recommendedName>
</protein>
<dbReference type="SUPFAM" id="SSF55455">
    <property type="entry name" value="SRF-like"/>
    <property type="match status" value="1"/>
</dbReference>
<sequence>MGRRKIEIQPINDERNRTVTFVKRKAGLLKKAHELSILCKVDVAVIIVGNNRKIYQYSSDDTKNILDKYYHASTIYESKSPSDYGNYDRKSRVASEADINLRSNHRRTASSKINPLHNATHPLSKPPAVTTPFANHGYARTRSSMVANSTITSAMSLDDRSSDGDTSSVRKKRKLDTLSPASNSVYPPQNSSSPSFASTTPSPSHYQSSRVGPMPSFGRSNSSSSPSYNNHIPSQLVRSKPPANSKVSKRPTLSLQIPNSDRPIEVTGNMGRPSNAEQLANMTDASNIANVGASRGAGNNFLSNIGLTGNSGLGTATFRNQSFSLTPLGSSTRDHKFKFPATTPITNTFLPGLGVPLSAGGQQGQPGQPHPIELTASNPGNAADRSNLSTPVSATMPMFNFPQLSPTQLLPTPVFPQQPPLGQQQSQPQSQQQQSLSQLQEQTSSSTSAMRISPQHTPSQQQPLYQTLNSASSLYFAGFGSRMGQKSAQGNPNVVNRGNTNGPNGPNGSNGSNVPNGLSGPGGPSGPLGPSGSTKSKKHSTNNGATSTYSQYGQFSQPGDTPILPSGLPSKYVDLFPSPNVYYSQEWSLPMGSGNTPLPTTGPHLLPLIGSQKSTGNTNSTNTAAAQNANVIGKGSSTNTLTNSAVSAHTSKIGKTTTDSRKPRMKVEPGDGMVSKLSKAATESGS</sequence>
<comment type="similarity">
    <text evidence="6">Belongs to the MEF2 family.</text>
</comment>
<evidence type="ECO:0000256" key="3">
    <source>
        <dbReference type="ARBA" id="ARBA00023125"/>
    </source>
</evidence>
<dbReference type="EMBL" id="CP064815">
    <property type="protein sequence ID" value="QPG76000.1"/>
    <property type="molecule type" value="Genomic_DNA"/>
</dbReference>
<reference evidence="9" key="1">
    <citation type="submission" date="2020-10" db="EMBL/GenBank/DDBJ databases">
        <authorList>
            <person name="Roach M.J.R."/>
        </authorList>
    </citation>
    <scope>NUCLEOTIDE SEQUENCE</scope>
    <source>
        <strain evidence="9">CBS 1945</strain>
    </source>
</reference>
<keyword evidence="2" id="KW-0805">Transcription regulation</keyword>
<evidence type="ECO:0000256" key="1">
    <source>
        <dbReference type="ARBA" id="ARBA00004123"/>
    </source>
</evidence>
<dbReference type="OrthoDB" id="1898716at2759"/>
<dbReference type="RefSeq" id="XP_038779565.1">
    <property type="nucleotide sequence ID" value="XM_038923637.1"/>
</dbReference>
<evidence type="ECO:0000256" key="4">
    <source>
        <dbReference type="ARBA" id="ARBA00023163"/>
    </source>
</evidence>
<dbReference type="PANTHER" id="PTHR48019">
    <property type="entry name" value="SERUM RESPONSE FACTOR HOMOLOG"/>
    <property type="match status" value="1"/>
</dbReference>
<dbReference type="GeneID" id="62196786"/>
<dbReference type="GO" id="GO:0000977">
    <property type="term" value="F:RNA polymerase II transcription regulatory region sequence-specific DNA binding"/>
    <property type="evidence" value="ECO:0007669"/>
    <property type="project" value="InterPro"/>
</dbReference>
<feature type="compositionally biased region" description="Low complexity" evidence="7">
    <location>
        <begin position="187"/>
        <end position="204"/>
    </location>
</feature>
<feature type="compositionally biased region" description="Low complexity" evidence="7">
    <location>
        <begin position="402"/>
        <end position="412"/>
    </location>
</feature>
<dbReference type="PROSITE" id="PS50066">
    <property type="entry name" value="MADS_BOX_2"/>
    <property type="match status" value="1"/>
</dbReference>